<dbReference type="Pfam" id="PF13599">
    <property type="entry name" value="Pentapeptide_4"/>
    <property type="match status" value="1"/>
</dbReference>
<dbReference type="InterPro" id="IPR051082">
    <property type="entry name" value="Pentapeptide-BTB/POZ_domain"/>
</dbReference>
<reference evidence="2 3" key="1">
    <citation type="submission" date="2014-07" db="EMBL/GenBank/DDBJ databases">
        <title>Methanogenic archaea and the global carbon cycle.</title>
        <authorList>
            <person name="Henriksen J.R."/>
            <person name="Luke J."/>
            <person name="Reinhart S."/>
            <person name="Benedict M.N."/>
            <person name="Youngblut N.D."/>
            <person name="Metcalf M.E."/>
            <person name="Whitaker R.J."/>
            <person name="Metcalf W.W."/>
        </authorList>
    </citation>
    <scope>NUCLEOTIDE SEQUENCE [LARGE SCALE GENOMIC DNA]</scope>
    <source>
        <strain evidence="2 3">Wiesmoor</strain>
    </source>
</reference>
<feature type="transmembrane region" description="Helical" evidence="1">
    <location>
        <begin position="12"/>
        <end position="37"/>
    </location>
</feature>
<proteinExistence type="predicted"/>
<evidence type="ECO:0000313" key="3">
    <source>
        <dbReference type="Proteomes" id="UP000033038"/>
    </source>
</evidence>
<dbReference type="PATRIC" id="fig|1434109.4.peg.3183"/>
<keyword evidence="1" id="KW-0812">Transmembrane</keyword>
<evidence type="ECO:0008006" key="4">
    <source>
        <dbReference type="Google" id="ProtNLM"/>
    </source>
</evidence>
<organism evidence="2 3">
    <name type="scientific">Methanosarcina barkeri str. Wiesmoor</name>
    <dbReference type="NCBI Taxonomy" id="1434109"/>
    <lineage>
        <taxon>Archaea</taxon>
        <taxon>Methanobacteriati</taxon>
        <taxon>Methanobacteriota</taxon>
        <taxon>Stenosarchaea group</taxon>
        <taxon>Methanomicrobia</taxon>
        <taxon>Methanosarcinales</taxon>
        <taxon>Methanosarcinaceae</taxon>
        <taxon>Methanosarcina</taxon>
    </lineage>
</organism>
<dbReference type="PANTHER" id="PTHR14136:SF17">
    <property type="entry name" value="BTB_POZ DOMAIN-CONTAINING PROTEIN KCTD9"/>
    <property type="match status" value="1"/>
</dbReference>
<dbReference type="KEGG" id="mbw:MSBRW_2453"/>
<dbReference type="PANTHER" id="PTHR14136">
    <property type="entry name" value="BTB_POZ DOMAIN-CONTAINING PROTEIN KCTD9"/>
    <property type="match status" value="1"/>
</dbReference>
<sequence length="365" mass="41740">MKKKYKVIHLVIKVALLIIGFIIIGLIWWFLPILAVYQFSFGITISEMATLENQYRVTLTQAFGGIAILYGVYLSWKRINIAEDNLKATQKSLEIAKQEQITERFTRAVDQLGRTELEIRLGGIYALEKIASESEEYYSPVLEILTAYIRKNSGVNLQIKGKSLTYEPESIDFQANENANSEKINERKLPLDIQAILTVIGRRQKYFSNGESNRLNLQDVYLMGANFKGFHLEGACFRGSYLHGAIFIDAHLEGANFAASHLEWAKFRRAHLEDATFTVASLKHAYFRQAHLERSECFGAKLESADFTDANLYGARNLDIDMLSKVKTLHGARLNETLRSLLKEKYPNLFDHRPDTEMMLERLKV</sequence>
<dbReference type="InterPro" id="IPR001646">
    <property type="entry name" value="5peptide_repeat"/>
</dbReference>
<dbReference type="GeneID" id="24824008"/>
<keyword evidence="1" id="KW-0472">Membrane</keyword>
<name>A0A0E3LLR0_METBA</name>
<protein>
    <recommendedName>
        <fullName evidence="4">Pentapeptide repeat family protein</fullName>
    </recommendedName>
</protein>
<dbReference type="Gene3D" id="2.160.20.80">
    <property type="entry name" value="E3 ubiquitin-protein ligase SopA"/>
    <property type="match status" value="1"/>
</dbReference>
<feature type="transmembrane region" description="Helical" evidence="1">
    <location>
        <begin position="57"/>
        <end position="76"/>
    </location>
</feature>
<gene>
    <name evidence="2" type="ORF">MSBRW_2453</name>
</gene>
<evidence type="ECO:0000313" key="2">
    <source>
        <dbReference type="EMBL" id="AKB51706.1"/>
    </source>
</evidence>
<evidence type="ECO:0000256" key="1">
    <source>
        <dbReference type="SAM" id="Phobius"/>
    </source>
</evidence>
<dbReference type="HOGENOM" id="CLU_033401_0_0_2"/>
<dbReference type="RefSeq" id="WP_011307261.1">
    <property type="nucleotide sequence ID" value="NZ_CP009526.1"/>
</dbReference>
<dbReference type="AlphaFoldDB" id="A0A0E3LLR0"/>
<dbReference type="SUPFAM" id="SSF141571">
    <property type="entry name" value="Pentapeptide repeat-like"/>
    <property type="match status" value="1"/>
</dbReference>
<keyword evidence="1" id="KW-1133">Transmembrane helix</keyword>
<dbReference type="EMBL" id="CP009526">
    <property type="protein sequence ID" value="AKB51706.1"/>
    <property type="molecule type" value="Genomic_DNA"/>
</dbReference>
<accession>A0A0E3LLR0</accession>
<dbReference type="Proteomes" id="UP000033038">
    <property type="component" value="Chromosome"/>
</dbReference>